<name>A0A161M9E6_TRIIF</name>
<sequence length="11" mass="1277">MKLLTTKNRAT</sequence>
<dbReference type="EMBL" id="GEMB01004061">
    <property type="protein sequence ID" value="JAR99200.1"/>
    <property type="molecule type" value="Transcribed_RNA"/>
</dbReference>
<organism evidence="1">
    <name type="scientific">Triatoma infestans</name>
    <name type="common">Assassin bug</name>
    <dbReference type="NCBI Taxonomy" id="30076"/>
    <lineage>
        <taxon>Eukaryota</taxon>
        <taxon>Metazoa</taxon>
        <taxon>Ecdysozoa</taxon>
        <taxon>Arthropoda</taxon>
        <taxon>Hexapoda</taxon>
        <taxon>Insecta</taxon>
        <taxon>Pterygota</taxon>
        <taxon>Neoptera</taxon>
        <taxon>Paraneoptera</taxon>
        <taxon>Hemiptera</taxon>
        <taxon>Heteroptera</taxon>
        <taxon>Panheteroptera</taxon>
        <taxon>Cimicomorpha</taxon>
        <taxon>Reduviidae</taxon>
        <taxon>Triatominae</taxon>
        <taxon>Triatoma</taxon>
    </lineage>
</organism>
<evidence type="ECO:0000313" key="1">
    <source>
        <dbReference type="EMBL" id="JAR99200.1"/>
    </source>
</evidence>
<protein>
    <submittedName>
        <fullName evidence="1">Uncharacterized protein</fullName>
    </submittedName>
</protein>
<accession>A0A161M9E6</accession>
<proteinExistence type="predicted"/>
<reference evidence="1" key="2">
    <citation type="journal article" date="2017" name="J. Med. Entomol.">
        <title>Transcriptome Analysis of the Triatoma infestans (Hemiptera: Reduviidae) Integument.</title>
        <authorList>
            <person name="Calderon-Fernandez G.M."/>
            <person name="Moriconi D.E."/>
            <person name="Dulbecco A.B."/>
            <person name="Juarez M.P."/>
        </authorList>
    </citation>
    <scope>NUCLEOTIDE SEQUENCE</scope>
    <source>
        <strain evidence="1">Int1</strain>
        <tissue evidence="1">Integument</tissue>
    </source>
</reference>
<reference evidence="1" key="1">
    <citation type="submission" date="2016-04" db="EMBL/GenBank/DDBJ databases">
        <authorList>
            <person name="Calderon-Fernandez G.M.Sr."/>
        </authorList>
    </citation>
    <scope>NUCLEOTIDE SEQUENCE</scope>
    <source>
        <strain evidence="1">Int1</strain>
        <tissue evidence="1">Integument</tissue>
    </source>
</reference>